<feature type="chain" id="PRO_5045590922" evidence="3">
    <location>
        <begin position="18"/>
        <end position="969"/>
    </location>
</feature>
<comment type="caution">
    <text evidence="4">The sequence shown here is derived from an EMBL/GenBank/DDBJ whole genome shotgun (WGS) entry which is preliminary data.</text>
</comment>
<organism evidence="4 5">
    <name type="scientific">Durusdinium trenchii</name>
    <dbReference type="NCBI Taxonomy" id="1381693"/>
    <lineage>
        <taxon>Eukaryota</taxon>
        <taxon>Sar</taxon>
        <taxon>Alveolata</taxon>
        <taxon>Dinophyceae</taxon>
        <taxon>Suessiales</taxon>
        <taxon>Symbiodiniaceae</taxon>
        <taxon>Durusdinium</taxon>
    </lineage>
</organism>
<evidence type="ECO:0000313" key="5">
    <source>
        <dbReference type="Proteomes" id="UP001642484"/>
    </source>
</evidence>
<gene>
    <name evidence="4" type="ORF">CCMP2556_LOCUS31601</name>
</gene>
<feature type="compositionally biased region" description="Basic residues" evidence="1">
    <location>
        <begin position="619"/>
        <end position="637"/>
    </location>
</feature>
<reference evidence="4 5" key="1">
    <citation type="submission" date="2024-02" db="EMBL/GenBank/DDBJ databases">
        <authorList>
            <person name="Chen Y."/>
            <person name="Shah S."/>
            <person name="Dougan E. K."/>
            <person name="Thang M."/>
            <person name="Chan C."/>
        </authorList>
    </citation>
    <scope>NUCLEOTIDE SEQUENCE [LARGE SCALE GENOMIC DNA]</scope>
</reference>
<proteinExistence type="predicted"/>
<dbReference type="Proteomes" id="UP001642484">
    <property type="component" value="Unassembled WGS sequence"/>
</dbReference>
<keyword evidence="2" id="KW-0812">Transmembrane</keyword>
<feature type="compositionally biased region" description="Low complexity" evidence="1">
    <location>
        <begin position="565"/>
        <end position="594"/>
    </location>
</feature>
<keyword evidence="2" id="KW-1133">Transmembrane helix</keyword>
<evidence type="ECO:0000256" key="3">
    <source>
        <dbReference type="SAM" id="SignalP"/>
    </source>
</evidence>
<feature type="signal peptide" evidence="3">
    <location>
        <begin position="1"/>
        <end position="17"/>
    </location>
</feature>
<accession>A0ABP0NPF3</accession>
<dbReference type="EMBL" id="CAXAMN010021895">
    <property type="protein sequence ID" value="CAK9064325.1"/>
    <property type="molecule type" value="Genomic_DNA"/>
</dbReference>
<keyword evidence="3" id="KW-0732">Signal</keyword>
<sequence>MAFWWHLTHVLVPLVAATGETWHMVDLAAVVCPKPTNLKAGAETLPEYNVGIDMSGLSKDKPHIVSFVRASDQATTITFKIEDANGLNVVPETTVTLQAVSSSVPSACQCTNPSIPTAVTSTYGAGYGSSCAAWDEPKCGDLWGNLTVGAWCCRPWCYASKECPDAYSSQAIPGQFFSYAACNAVASSTPAPLESTCKWVGVKKANDPCACRNVGSLFNAAMRNKFSSNYGEMCGAWDMPNCATNYRPDQVDTWCCSNWCYVDKECPTAKDSLNDGMNGTLYWSGNVCPDDSALMLQCPYFPQKNVSNTTESNCTCLGQTVPEEYLNLTAMGLNTTTYAQYGAFCGPHDYQECHILYPGADMAMWCCLSWCYVPESCVTGRGSTIWPGHYFSYDQCEMNPDVVSKCKYDNACDCRGVLPSGSFNNIDSGATIPANYGSQCDAWDNKNCKEMWIQNPNAGWNTTDDKEWCCDSWCYVNNSCPIAKQSWFGIDFKYSYQTCDDNPDWTYQASGDTCGAHRRRSSNFRELGGSHPKSRLFPGEEPASLRVLSLHGAAQGRLSGRRRSGSWSSSSSSSYSSRRRSSYSSYSSYSSSSTSRRRSPVATSTPARRRSYSAPTTSTRRRATVPSPRRRTARRRSPPAPLPAPVSTRRRTSSIDGNTYTTSRRREPTGSTSSTVGRRRTAPATAYGYSDRPSVMSNFGDKMPSKTNYGYSGSNAFSSGSKTNVAMYAAGGVAAGAVMGAGAYYAYNEMYNNDIGFHRRRRVASHYRDTRWCTVTATGSSRYGAFMECQQCYDLYGYSYCPSSSSCQTASGCGYTAPTNFNRDDLAATGFVPASYTSPLKVTFTTISGAGIDTDPVSGICPPTTAAQASLVDTFNKTWAVTPDLFLVLTEQAVLRSGSNCDRDTTTTCSSSSSCWIEHSTCESGSCKCDSGYCFNGQTCAATAIGASSPVAVWCPLVMAVITFFALRG</sequence>
<evidence type="ECO:0000313" key="4">
    <source>
        <dbReference type="EMBL" id="CAK9064325.1"/>
    </source>
</evidence>
<feature type="transmembrane region" description="Helical" evidence="2">
    <location>
        <begin position="944"/>
        <end position="967"/>
    </location>
</feature>
<protein>
    <submittedName>
        <fullName evidence="4">Uncharacterized protein</fullName>
    </submittedName>
</protein>
<evidence type="ECO:0000256" key="1">
    <source>
        <dbReference type="SAM" id="MobiDB-lite"/>
    </source>
</evidence>
<keyword evidence="5" id="KW-1185">Reference proteome</keyword>
<name>A0ABP0NPF3_9DINO</name>
<keyword evidence="2" id="KW-0472">Membrane</keyword>
<feature type="region of interest" description="Disordered" evidence="1">
    <location>
        <begin position="555"/>
        <end position="689"/>
    </location>
</feature>
<evidence type="ECO:0000256" key="2">
    <source>
        <dbReference type="SAM" id="Phobius"/>
    </source>
</evidence>